<dbReference type="FunFam" id="3.40.50.1100:FF:000118">
    <property type="entry name" value="Related to CYS4-cystathionine beta-synthase"/>
    <property type="match status" value="1"/>
</dbReference>
<evidence type="ECO:0000256" key="3">
    <source>
        <dbReference type="ARBA" id="ARBA00005003"/>
    </source>
</evidence>
<comment type="catalytic activity">
    <reaction evidence="13">
        <text>O-acetyl-L-serine + hydrogen sulfide = L-cysteine + acetate</text>
        <dbReference type="Rhea" id="RHEA:14829"/>
        <dbReference type="ChEBI" id="CHEBI:29919"/>
        <dbReference type="ChEBI" id="CHEBI:30089"/>
        <dbReference type="ChEBI" id="CHEBI:35235"/>
        <dbReference type="ChEBI" id="CHEBI:58340"/>
        <dbReference type="EC" id="2.5.1.47"/>
    </reaction>
</comment>
<feature type="binding site" evidence="15">
    <location>
        <position position="89"/>
    </location>
    <ligand>
        <name>pyridoxal 5'-phosphate</name>
        <dbReference type="ChEBI" id="CHEBI:597326"/>
    </ligand>
</feature>
<dbReference type="InterPro" id="IPR050214">
    <property type="entry name" value="Cys_Synth/Cystath_Beta-Synth"/>
</dbReference>
<reference evidence="19" key="1">
    <citation type="submission" date="2024-05" db="EMBL/GenBank/DDBJ databases">
        <title>Planctomycetes of the genus Singulisphaera possess chitinolytic capabilities.</title>
        <authorList>
            <person name="Ivanova A."/>
        </authorList>
    </citation>
    <scope>NUCLEOTIDE SEQUENCE</scope>
    <source>
        <strain evidence="19">Ch08T</strain>
    </source>
</reference>
<evidence type="ECO:0000256" key="16">
    <source>
        <dbReference type="PIRSR" id="PIRSR605856-51"/>
    </source>
</evidence>
<dbReference type="SUPFAM" id="SSF54631">
    <property type="entry name" value="CBS-domain pair"/>
    <property type="match status" value="1"/>
</dbReference>
<dbReference type="PROSITE" id="PS51371">
    <property type="entry name" value="CBS"/>
    <property type="match status" value="1"/>
</dbReference>
<dbReference type="InterPro" id="IPR036052">
    <property type="entry name" value="TrpB-like_PALP_sf"/>
</dbReference>
<dbReference type="InterPro" id="IPR005856">
    <property type="entry name" value="Cys_synth"/>
</dbReference>
<feature type="modified residue" description="N6-(pyridoxal phosphate)lysine" evidence="16">
    <location>
        <position position="59"/>
    </location>
</feature>
<evidence type="ECO:0000259" key="18">
    <source>
        <dbReference type="PROSITE" id="PS51371"/>
    </source>
</evidence>
<evidence type="ECO:0000256" key="1">
    <source>
        <dbReference type="ARBA" id="ARBA00001933"/>
    </source>
</evidence>
<comment type="similarity">
    <text evidence="4">Belongs to the cysteine synthase/cystathionine beta-synthase family.</text>
</comment>
<dbReference type="PROSITE" id="PS00901">
    <property type="entry name" value="CYS_SYNTHASE"/>
    <property type="match status" value="1"/>
</dbReference>
<dbReference type="NCBIfam" id="TIGR01136">
    <property type="entry name" value="cysKM"/>
    <property type="match status" value="1"/>
</dbReference>
<dbReference type="GO" id="GO:0019343">
    <property type="term" value="P:cysteine biosynthetic process via cystathionine"/>
    <property type="evidence" value="ECO:0007669"/>
    <property type="project" value="InterPro"/>
</dbReference>
<dbReference type="GO" id="GO:0004122">
    <property type="term" value="F:cystathionine beta-synthase activity"/>
    <property type="evidence" value="ECO:0007669"/>
    <property type="project" value="UniProtKB-UniRule"/>
</dbReference>
<keyword evidence="9" id="KW-0198">Cysteine biosynthesis</keyword>
<evidence type="ECO:0000256" key="4">
    <source>
        <dbReference type="ARBA" id="ARBA00007103"/>
    </source>
</evidence>
<dbReference type="CDD" id="cd01561">
    <property type="entry name" value="CBS_like"/>
    <property type="match status" value="1"/>
</dbReference>
<dbReference type="SUPFAM" id="SSF53686">
    <property type="entry name" value="Tryptophan synthase beta subunit-like PLP-dependent enzymes"/>
    <property type="match status" value="1"/>
</dbReference>
<sequence length="466" mass="50034">MEKEQGVRMATDREAGASQRSLLDYIGKTPLVRLSRLGEGLPAQVWAKVEGNNPGGSIKDRVGIAMIDEAERTGRLGPGGTIIEATAGNTGVGLAMAAAIKGYRCIFVLPDKMSDEKIRLLKAYGAEIVITPTGVPPDSPESYNGVADRLAREVPGAWRPNQFGNMANPEIHYRTTGPEIWEQTEGRITAFVAGVGTGGTISGVGRYLKEQNPEVRIIGADPEGSVLSGDSPRPWKVEGIGEDFVPKTLNGQMVDEWLRVGDAESFHTARALARREGILAGGSSGTAVAAALRYARRLGPDDLIVALCPDTGRNYMSKFFDDRWLAEQHLGWDVPPPHTVADLLRTRGLRALVSVRPEDTVALAVELLQSVGISQLPVLRDGQPVGSIQEITLARALHDGGDPSKVTLGEIMARPLPQVDVSVHLDEAYRLLLAGNTGVLAVSDGIVLDIITRIDLVQYWNKAPGR</sequence>
<evidence type="ECO:0000256" key="10">
    <source>
        <dbReference type="ARBA" id="ARBA00023239"/>
    </source>
</evidence>
<evidence type="ECO:0000256" key="2">
    <source>
        <dbReference type="ARBA" id="ARBA00004962"/>
    </source>
</evidence>
<keyword evidence="8 17" id="KW-0129">CBS domain</keyword>
<comment type="catalytic activity">
    <reaction evidence="12">
        <text>L-homocysteine + L-serine = L,L-cystathionine + H2O</text>
        <dbReference type="Rhea" id="RHEA:10112"/>
        <dbReference type="ChEBI" id="CHEBI:15377"/>
        <dbReference type="ChEBI" id="CHEBI:33384"/>
        <dbReference type="ChEBI" id="CHEBI:58161"/>
        <dbReference type="ChEBI" id="CHEBI:58199"/>
        <dbReference type="EC" id="4.2.1.22"/>
    </reaction>
</comment>
<evidence type="ECO:0000256" key="15">
    <source>
        <dbReference type="PIRSR" id="PIRSR605856-50"/>
    </source>
</evidence>
<evidence type="ECO:0000256" key="11">
    <source>
        <dbReference type="ARBA" id="ARBA00026192"/>
    </source>
</evidence>
<dbReference type="InterPro" id="IPR001216">
    <property type="entry name" value="P-phosphate_BS"/>
</dbReference>
<dbReference type="InterPro" id="IPR005857">
    <property type="entry name" value="Cysta_beta_synth"/>
</dbReference>
<protein>
    <recommendedName>
        <fullName evidence="11 14">Cystathionine beta-synthase</fullName>
        <ecNumber evidence="14">4.2.1.22</ecNumber>
    </recommendedName>
</protein>
<evidence type="ECO:0000256" key="14">
    <source>
        <dbReference type="NCBIfam" id="TIGR01137"/>
    </source>
</evidence>
<evidence type="ECO:0000256" key="6">
    <source>
        <dbReference type="ARBA" id="ARBA00022679"/>
    </source>
</evidence>
<comment type="cofactor">
    <cofactor evidence="1 15">
        <name>pyridoxal 5'-phosphate</name>
        <dbReference type="ChEBI" id="CHEBI:597326"/>
    </cofactor>
</comment>
<dbReference type="InterPro" id="IPR046342">
    <property type="entry name" value="CBS_dom_sf"/>
</dbReference>
<feature type="binding site" evidence="15">
    <location>
        <begin position="196"/>
        <end position="200"/>
    </location>
    <ligand>
        <name>pyridoxal 5'-phosphate</name>
        <dbReference type="ChEBI" id="CHEBI:597326"/>
    </ligand>
</feature>
<dbReference type="GO" id="GO:0006535">
    <property type="term" value="P:cysteine biosynthetic process from serine"/>
    <property type="evidence" value="ECO:0007669"/>
    <property type="project" value="InterPro"/>
</dbReference>
<accession>A0AAU7C8J8</accession>
<dbReference type="GO" id="GO:0004124">
    <property type="term" value="F:cysteine synthase activity"/>
    <property type="evidence" value="ECO:0007669"/>
    <property type="project" value="UniProtKB-EC"/>
</dbReference>
<dbReference type="GO" id="GO:0005737">
    <property type="term" value="C:cytoplasm"/>
    <property type="evidence" value="ECO:0007669"/>
    <property type="project" value="InterPro"/>
</dbReference>
<evidence type="ECO:0000256" key="9">
    <source>
        <dbReference type="ARBA" id="ARBA00023192"/>
    </source>
</evidence>
<keyword evidence="5" id="KW-0028">Amino-acid biosynthesis</keyword>
<dbReference type="NCBIfam" id="TIGR01137">
    <property type="entry name" value="cysta_beta"/>
    <property type="match status" value="1"/>
</dbReference>
<dbReference type="EC" id="4.2.1.22" evidence="14"/>
<dbReference type="Pfam" id="PF00571">
    <property type="entry name" value="CBS"/>
    <property type="match status" value="2"/>
</dbReference>
<dbReference type="InterPro" id="IPR000644">
    <property type="entry name" value="CBS_dom"/>
</dbReference>
<proteinExistence type="inferred from homology"/>
<evidence type="ECO:0000256" key="8">
    <source>
        <dbReference type="ARBA" id="ARBA00023122"/>
    </source>
</evidence>
<evidence type="ECO:0000256" key="17">
    <source>
        <dbReference type="PROSITE-ProRule" id="PRU00703"/>
    </source>
</evidence>
<gene>
    <name evidence="19" type="ORF">V5E97_25570</name>
</gene>
<dbReference type="Gene3D" id="3.40.50.1100">
    <property type="match status" value="2"/>
</dbReference>
<feature type="binding site" evidence="15">
    <location>
        <position position="283"/>
    </location>
    <ligand>
        <name>pyridoxal 5'-phosphate</name>
        <dbReference type="ChEBI" id="CHEBI:597326"/>
    </ligand>
</feature>
<dbReference type="AlphaFoldDB" id="A0AAU7C8J8"/>
<comment type="pathway">
    <text evidence="3">Amino-acid biosynthesis; L-cysteine biosynthesis; L-cysteine from L-homocysteine and L-serine: step 1/2.</text>
</comment>
<dbReference type="PANTHER" id="PTHR10314">
    <property type="entry name" value="CYSTATHIONINE BETA-SYNTHASE"/>
    <property type="match status" value="1"/>
</dbReference>
<evidence type="ECO:0000256" key="13">
    <source>
        <dbReference type="ARBA" id="ARBA00047931"/>
    </source>
</evidence>
<evidence type="ECO:0000256" key="12">
    <source>
        <dbReference type="ARBA" id="ARBA00047490"/>
    </source>
</evidence>
<evidence type="ECO:0000313" key="19">
    <source>
        <dbReference type="EMBL" id="XBH01703.1"/>
    </source>
</evidence>
<organism evidence="19">
    <name type="scientific">Singulisphaera sp. Ch08</name>
    <dbReference type="NCBI Taxonomy" id="3120278"/>
    <lineage>
        <taxon>Bacteria</taxon>
        <taxon>Pseudomonadati</taxon>
        <taxon>Planctomycetota</taxon>
        <taxon>Planctomycetia</taxon>
        <taxon>Isosphaerales</taxon>
        <taxon>Isosphaeraceae</taxon>
        <taxon>Singulisphaera</taxon>
    </lineage>
</organism>
<keyword evidence="6" id="KW-0808">Transferase</keyword>
<evidence type="ECO:0000256" key="7">
    <source>
        <dbReference type="ARBA" id="ARBA00022898"/>
    </source>
</evidence>
<dbReference type="EMBL" id="CP155447">
    <property type="protein sequence ID" value="XBH01703.1"/>
    <property type="molecule type" value="Genomic_DNA"/>
</dbReference>
<dbReference type="RefSeq" id="WP_406694447.1">
    <property type="nucleotide sequence ID" value="NZ_CP155447.1"/>
</dbReference>
<keyword evidence="10 19" id="KW-0456">Lyase</keyword>
<dbReference type="Pfam" id="PF00291">
    <property type="entry name" value="PALP"/>
    <property type="match status" value="1"/>
</dbReference>
<feature type="domain" description="CBS" evidence="18">
    <location>
        <begin position="345"/>
        <end position="404"/>
    </location>
</feature>
<name>A0AAU7C8J8_9BACT</name>
<comment type="pathway">
    <text evidence="2">Amino-acid biosynthesis; L-cysteine biosynthesis; L-cysteine from L-serine: step 2/2.</text>
</comment>
<dbReference type="FunFam" id="3.40.50.1100:FF:000003">
    <property type="entry name" value="Cystathionine beta-synthase"/>
    <property type="match status" value="1"/>
</dbReference>
<dbReference type="Gene3D" id="3.10.580.10">
    <property type="entry name" value="CBS-domain"/>
    <property type="match status" value="1"/>
</dbReference>
<dbReference type="InterPro" id="IPR001926">
    <property type="entry name" value="TrpB-like_PALP"/>
</dbReference>
<keyword evidence="7 15" id="KW-0663">Pyridoxal phosphate</keyword>
<evidence type="ECO:0000256" key="5">
    <source>
        <dbReference type="ARBA" id="ARBA00022605"/>
    </source>
</evidence>